<dbReference type="InterPro" id="IPR006458">
    <property type="entry name" value="Ovate_C"/>
</dbReference>
<comment type="subcellular location">
    <subcellularLocation>
        <location evidence="1 6">Nucleus</location>
    </subcellularLocation>
</comment>
<dbReference type="PROSITE" id="PS51754">
    <property type="entry name" value="OVATE"/>
    <property type="match status" value="1"/>
</dbReference>
<evidence type="ECO:0000256" key="2">
    <source>
        <dbReference type="ARBA" id="ARBA00022491"/>
    </source>
</evidence>
<dbReference type="EMBL" id="RDQH01000341">
    <property type="protein sequence ID" value="RXH73180.1"/>
    <property type="molecule type" value="Genomic_DNA"/>
</dbReference>
<dbReference type="AlphaFoldDB" id="A0A498HR17"/>
<gene>
    <name evidence="9" type="ORF">DVH24_012864</name>
</gene>
<dbReference type="InterPro" id="IPR038933">
    <property type="entry name" value="Ovate"/>
</dbReference>
<evidence type="ECO:0000256" key="6">
    <source>
        <dbReference type="RuleBase" id="RU367028"/>
    </source>
</evidence>
<evidence type="ECO:0000313" key="9">
    <source>
        <dbReference type="EMBL" id="RXH73180.1"/>
    </source>
</evidence>
<evidence type="ECO:0000256" key="5">
    <source>
        <dbReference type="ARBA" id="ARBA00023242"/>
    </source>
</evidence>
<keyword evidence="2 6" id="KW-0678">Repressor</keyword>
<keyword evidence="10" id="KW-1185">Reference proteome</keyword>
<dbReference type="STRING" id="3750.A0A498HR17"/>
<feature type="region of interest" description="Disordered" evidence="7">
    <location>
        <begin position="130"/>
        <end position="150"/>
    </location>
</feature>
<evidence type="ECO:0000256" key="1">
    <source>
        <dbReference type="ARBA" id="ARBA00004123"/>
    </source>
</evidence>
<evidence type="ECO:0000256" key="7">
    <source>
        <dbReference type="SAM" id="MobiDB-lite"/>
    </source>
</evidence>
<keyword evidence="4 6" id="KW-0804">Transcription</keyword>
<evidence type="ECO:0000313" key="10">
    <source>
        <dbReference type="Proteomes" id="UP000290289"/>
    </source>
</evidence>
<feature type="domain" description="OVATE" evidence="8">
    <location>
        <begin position="269"/>
        <end position="328"/>
    </location>
</feature>
<organism evidence="9 10">
    <name type="scientific">Malus domestica</name>
    <name type="common">Apple</name>
    <name type="synonym">Pyrus malus</name>
    <dbReference type="NCBI Taxonomy" id="3750"/>
    <lineage>
        <taxon>Eukaryota</taxon>
        <taxon>Viridiplantae</taxon>
        <taxon>Streptophyta</taxon>
        <taxon>Embryophyta</taxon>
        <taxon>Tracheophyta</taxon>
        <taxon>Spermatophyta</taxon>
        <taxon>Magnoliopsida</taxon>
        <taxon>eudicotyledons</taxon>
        <taxon>Gunneridae</taxon>
        <taxon>Pentapetalae</taxon>
        <taxon>rosids</taxon>
        <taxon>fabids</taxon>
        <taxon>Rosales</taxon>
        <taxon>Rosaceae</taxon>
        <taxon>Amygdaloideae</taxon>
        <taxon>Maleae</taxon>
        <taxon>Malus</taxon>
    </lineage>
</organism>
<comment type="caution">
    <text evidence="9">The sequence shown here is derived from an EMBL/GenBank/DDBJ whole genome shotgun (WGS) entry which is preliminary data.</text>
</comment>
<evidence type="ECO:0000259" key="8">
    <source>
        <dbReference type="PROSITE" id="PS51754"/>
    </source>
</evidence>
<protein>
    <recommendedName>
        <fullName evidence="6">Transcription repressor</fullName>
    </recommendedName>
    <alternativeName>
        <fullName evidence="6">Ovate family protein</fullName>
    </alternativeName>
</protein>
<keyword evidence="5 6" id="KW-0539">Nucleus</keyword>
<sequence>MAKRSFKLKFPRVILLIQLCRPKHNSTLPAIYRLSPVNAKAMGIGFPSLTLPAPPPSTPEDPSVKCHVSSKPTKSLGCGSCRSRSSTRFISDCNVEIKSSADNDELNHNYNNYNNNLMSPIYETENYYRKKRNKEKRKTKKKQSKLKAKPELPFINISSGNWFSGEFDGGEEISEESGTPIYSSRSFSTEFSLVMDTIGQKISGPPHKQSSKRRPNSGDYDKVRRSNSDSDSKKSAGTTGGEFGKIKTVLRPMRACRGEEGKVRESVAVVKKSEDPFEDFRTSMMEMIMEKQIFEAKELEELLHCFLTLNSRHYQDVIVEAFSEIWELLFSDHSDQVGNLN</sequence>
<evidence type="ECO:0000256" key="3">
    <source>
        <dbReference type="ARBA" id="ARBA00023015"/>
    </source>
</evidence>
<name>A0A498HR17_MALDO</name>
<feature type="compositionally biased region" description="Basic residues" evidence="7">
    <location>
        <begin position="130"/>
        <end position="147"/>
    </location>
</feature>
<evidence type="ECO:0000256" key="4">
    <source>
        <dbReference type="ARBA" id="ARBA00023163"/>
    </source>
</evidence>
<keyword evidence="3 6" id="KW-0805">Transcription regulation</keyword>
<dbReference type="PANTHER" id="PTHR33057">
    <property type="entry name" value="TRANSCRIPTION REPRESSOR OFP7-RELATED"/>
    <property type="match status" value="1"/>
</dbReference>
<reference evidence="9 10" key="1">
    <citation type="submission" date="2018-10" db="EMBL/GenBank/DDBJ databases">
        <title>A high-quality apple genome assembly.</title>
        <authorList>
            <person name="Hu J."/>
        </authorList>
    </citation>
    <scope>NUCLEOTIDE SEQUENCE [LARGE SCALE GENOMIC DNA]</scope>
    <source>
        <strain evidence="10">cv. HFTH1</strain>
        <tissue evidence="9">Young leaf</tissue>
    </source>
</reference>
<comment type="function">
    <text evidence="6">Transcriptional repressor that regulates multiple aspects of plant growth and development.</text>
</comment>
<accession>A0A498HR17</accession>
<dbReference type="Proteomes" id="UP000290289">
    <property type="component" value="Chromosome 15"/>
</dbReference>
<dbReference type="PANTHER" id="PTHR33057:SF224">
    <property type="entry name" value="TRANSCRIPTION REPRESSOR"/>
    <property type="match status" value="1"/>
</dbReference>
<dbReference type="GO" id="GO:0005634">
    <property type="term" value="C:nucleus"/>
    <property type="evidence" value="ECO:0007669"/>
    <property type="project" value="UniProtKB-SubCell"/>
</dbReference>
<feature type="compositionally biased region" description="Basic and acidic residues" evidence="7">
    <location>
        <begin position="219"/>
        <end position="234"/>
    </location>
</feature>
<dbReference type="GO" id="GO:0045892">
    <property type="term" value="P:negative regulation of DNA-templated transcription"/>
    <property type="evidence" value="ECO:0007669"/>
    <property type="project" value="UniProtKB-UniRule"/>
</dbReference>
<feature type="region of interest" description="Disordered" evidence="7">
    <location>
        <begin position="200"/>
        <end position="242"/>
    </location>
</feature>
<proteinExistence type="predicted"/>
<dbReference type="NCBIfam" id="TIGR01568">
    <property type="entry name" value="A_thal_3678"/>
    <property type="match status" value="1"/>
</dbReference>
<dbReference type="Pfam" id="PF04844">
    <property type="entry name" value="Ovate"/>
    <property type="match status" value="1"/>
</dbReference>